<dbReference type="InterPro" id="IPR001789">
    <property type="entry name" value="Sig_transdc_resp-reg_receiver"/>
</dbReference>
<dbReference type="InterPro" id="IPR036890">
    <property type="entry name" value="HATPase_C_sf"/>
</dbReference>
<dbReference type="SUPFAM" id="SSF55874">
    <property type="entry name" value="ATPase domain of HSP90 chaperone/DNA topoisomerase II/histidine kinase"/>
    <property type="match status" value="2"/>
</dbReference>
<evidence type="ECO:0000256" key="2">
    <source>
        <dbReference type="ARBA" id="ARBA00012438"/>
    </source>
</evidence>
<evidence type="ECO:0000256" key="4">
    <source>
        <dbReference type="ARBA" id="ARBA00022679"/>
    </source>
</evidence>
<dbReference type="CDD" id="cd00082">
    <property type="entry name" value="HisKA"/>
    <property type="match status" value="1"/>
</dbReference>
<dbReference type="SUPFAM" id="SSF52172">
    <property type="entry name" value="CheY-like"/>
    <property type="match status" value="1"/>
</dbReference>
<dbReference type="InterPro" id="IPR008979">
    <property type="entry name" value="Galactose-bd-like_sf"/>
</dbReference>
<accession>A0ABQ4LJU6</accession>
<dbReference type="Gene3D" id="3.40.50.2300">
    <property type="match status" value="1"/>
</dbReference>
<feature type="transmembrane region" description="Helical" evidence="10">
    <location>
        <begin position="361"/>
        <end position="381"/>
    </location>
</feature>
<feature type="transmembrane region" description="Helical" evidence="10">
    <location>
        <begin position="333"/>
        <end position="354"/>
    </location>
</feature>
<dbReference type="Gene3D" id="1.10.287.130">
    <property type="match status" value="1"/>
</dbReference>
<comment type="catalytic activity">
    <reaction evidence="1">
        <text>ATP + protein L-histidine = ADP + protein N-phospho-L-histidine.</text>
        <dbReference type="EC" id="2.7.13.3"/>
    </reaction>
</comment>
<dbReference type="InterPro" id="IPR003661">
    <property type="entry name" value="HisK_dim/P_dom"/>
</dbReference>
<dbReference type="InterPro" id="IPR011006">
    <property type="entry name" value="CheY-like_superfamily"/>
</dbReference>
<keyword evidence="5" id="KW-0547">Nucleotide-binding</keyword>
<dbReference type="InterPro" id="IPR005467">
    <property type="entry name" value="His_kinase_dom"/>
</dbReference>
<dbReference type="CDD" id="cd16922">
    <property type="entry name" value="HATPase_EvgS-ArcB-TorS-like"/>
    <property type="match status" value="1"/>
</dbReference>
<dbReference type="PRINTS" id="PR00344">
    <property type="entry name" value="BCTRLSENSOR"/>
</dbReference>
<dbReference type="Pfam" id="PF06580">
    <property type="entry name" value="His_kinase"/>
    <property type="match status" value="1"/>
</dbReference>
<dbReference type="PANTHER" id="PTHR43547">
    <property type="entry name" value="TWO-COMPONENT HISTIDINE KINASE"/>
    <property type="match status" value="1"/>
</dbReference>
<keyword evidence="8" id="KW-0902">Two-component regulatory system</keyword>
<feature type="transmembrane region" description="Helical" evidence="10">
    <location>
        <begin position="5"/>
        <end position="23"/>
    </location>
</feature>
<feature type="transmembrane region" description="Helical" evidence="10">
    <location>
        <begin position="274"/>
        <end position="290"/>
    </location>
</feature>
<dbReference type="PROSITE" id="PS50109">
    <property type="entry name" value="HIS_KIN"/>
    <property type="match status" value="2"/>
</dbReference>
<dbReference type="PROSITE" id="PS50110">
    <property type="entry name" value="RESPONSE_REGULATORY"/>
    <property type="match status" value="1"/>
</dbReference>
<organism evidence="13 14">
    <name type="scientific">Paenibacillus cineris</name>
    <dbReference type="NCBI Taxonomy" id="237530"/>
    <lineage>
        <taxon>Bacteria</taxon>
        <taxon>Bacillati</taxon>
        <taxon>Bacillota</taxon>
        <taxon>Bacilli</taxon>
        <taxon>Bacillales</taxon>
        <taxon>Paenibacillaceae</taxon>
        <taxon>Paenibacillus</taxon>
    </lineage>
</organism>
<evidence type="ECO:0000256" key="5">
    <source>
        <dbReference type="ARBA" id="ARBA00022741"/>
    </source>
</evidence>
<dbReference type="Gene3D" id="3.30.565.10">
    <property type="entry name" value="Histidine kinase-like ATPase, C-terminal domain"/>
    <property type="match status" value="2"/>
</dbReference>
<evidence type="ECO:0000256" key="9">
    <source>
        <dbReference type="PROSITE-ProRule" id="PRU00169"/>
    </source>
</evidence>
<feature type="transmembrane region" description="Helical" evidence="10">
    <location>
        <begin position="302"/>
        <end position="321"/>
    </location>
</feature>
<dbReference type="Pfam" id="PF07695">
    <property type="entry name" value="7TMR-DISM_7TM"/>
    <property type="match status" value="1"/>
</dbReference>
<feature type="domain" description="Histidine kinase" evidence="11">
    <location>
        <begin position="943"/>
        <end position="1042"/>
    </location>
</feature>
<dbReference type="RefSeq" id="WP_306433703.1">
    <property type="nucleotide sequence ID" value="NZ_BORU01000003.1"/>
</dbReference>
<protein>
    <recommendedName>
        <fullName evidence="2">histidine kinase</fullName>
        <ecNumber evidence="2">2.7.13.3</ecNumber>
    </recommendedName>
</protein>
<dbReference type="SMART" id="SM00388">
    <property type="entry name" value="HisKA"/>
    <property type="match status" value="1"/>
</dbReference>
<feature type="domain" description="Response regulatory" evidence="12">
    <location>
        <begin position="713"/>
        <end position="829"/>
    </location>
</feature>
<evidence type="ECO:0000259" key="12">
    <source>
        <dbReference type="PROSITE" id="PS50110"/>
    </source>
</evidence>
<dbReference type="SMART" id="SM00387">
    <property type="entry name" value="HATPase_c"/>
    <property type="match status" value="2"/>
</dbReference>
<keyword evidence="3 9" id="KW-0597">Phosphoprotein</keyword>
<keyword evidence="7" id="KW-0067">ATP-binding</keyword>
<dbReference type="InterPro" id="IPR003594">
    <property type="entry name" value="HATPase_dom"/>
</dbReference>
<keyword evidence="10" id="KW-1133">Transmembrane helix</keyword>
<dbReference type="PANTHER" id="PTHR43547:SF2">
    <property type="entry name" value="HYBRID SIGNAL TRANSDUCTION HISTIDINE KINASE C"/>
    <property type="match status" value="1"/>
</dbReference>
<evidence type="ECO:0000256" key="7">
    <source>
        <dbReference type="ARBA" id="ARBA00022840"/>
    </source>
</evidence>
<name>A0ABQ4LJU6_9BACL</name>
<feature type="transmembrane region" description="Helical" evidence="10">
    <location>
        <begin position="204"/>
        <end position="230"/>
    </location>
</feature>
<evidence type="ECO:0000313" key="13">
    <source>
        <dbReference type="EMBL" id="GIO56732.1"/>
    </source>
</evidence>
<proteinExistence type="predicted"/>
<dbReference type="Pfam" id="PF00512">
    <property type="entry name" value="HisKA"/>
    <property type="match status" value="1"/>
</dbReference>
<dbReference type="InterPro" id="IPR036097">
    <property type="entry name" value="HisK_dim/P_sf"/>
</dbReference>
<keyword evidence="14" id="KW-1185">Reference proteome</keyword>
<dbReference type="EC" id="2.7.13.3" evidence="2"/>
<reference evidence="13 14" key="1">
    <citation type="submission" date="2021-03" db="EMBL/GenBank/DDBJ databases">
        <title>Antimicrobial resistance genes in bacteria isolated from Japanese honey, and their potential for conferring macrolide and lincosamide resistance in the American foulbrood pathogen Paenibacillus larvae.</title>
        <authorList>
            <person name="Okamoto M."/>
            <person name="Kumagai M."/>
            <person name="Kanamori H."/>
            <person name="Takamatsu D."/>
        </authorList>
    </citation>
    <scope>NUCLEOTIDE SEQUENCE [LARGE SCALE GENOMIC DNA]</scope>
    <source>
        <strain evidence="13 14">J21TS7</strain>
    </source>
</reference>
<dbReference type="Pfam" id="PF00072">
    <property type="entry name" value="Response_reg"/>
    <property type="match status" value="1"/>
</dbReference>
<evidence type="ECO:0000256" key="6">
    <source>
        <dbReference type="ARBA" id="ARBA00022777"/>
    </source>
</evidence>
<dbReference type="Pfam" id="PF02518">
    <property type="entry name" value="HATPase_c"/>
    <property type="match status" value="2"/>
</dbReference>
<dbReference type="SUPFAM" id="SSF47384">
    <property type="entry name" value="Homodimeric domain of signal transducing histidine kinase"/>
    <property type="match status" value="1"/>
</dbReference>
<evidence type="ECO:0000256" key="3">
    <source>
        <dbReference type="ARBA" id="ARBA00022553"/>
    </source>
</evidence>
<keyword evidence="4" id="KW-0808">Transferase</keyword>
<evidence type="ECO:0000256" key="8">
    <source>
        <dbReference type="ARBA" id="ARBA00023012"/>
    </source>
</evidence>
<evidence type="ECO:0000256" key="10">
    <source>
        <dbReference type="SAM" id="Phobius"/>
    </source>
</evidence>
<dbReference type="SMART" id="SM00448">
    <property type="entry name" value="REC"/>
    <property type="match status" value="1"/>
</dbReference>
<comment type="caution">
    <text evidence="13">The sequence shown here is derived from an EMBL/GenBank/DDBJ whole genome shotgun (WGS) entry which is preliminary data.</text>
</comment>
<keyword evidence="6" id="KW-0418">Kinase</keyword>
<dbReference type="InterPro" id="IPR011623">
    <property type="entry name" value="7TMR_DISM_rcpt_extracell_dom1"/>
</dbReference>
<dbReference type="EMBL" id="BORU01000003">
    <property type="protein sequence ID" value="GIO56732.1"/>
    <property type="molecule type" value="Genomic_DNA"/>
</dbReference>
<evidence type="ECO:0000256" key="1">
    <source>
        <dbReference type="ARBA" id="ARBA00000085"/>
    </source>
</evidence>
<feature type="transmembrane region" description="Helical" evidence="10">
    <location>
        <begin position="237"/>
        <end position="254"/>
    </location>
</feature>
<evidence type="ECO:0000313" key="14">
    <source>
        <dbReference type="Proteomes" id="UP000676601"/>
    </source>
</evidence>
<gene>
    <name evidence="13" type="ORF">J21TS7_50500</name>
</gene>
<feature type="modified residue" description="4-aspartylphosphate" evidence="9">
    <location>
        <position position="762"/>
    </location>
</feature>
<keyword evidence="10" id="KW-0812">Transmembrane</keyword>
<feature type="domain" description="Histidine kinase" evidence="11">
    <location>
        <begin position="436"/>
        <end position="652"/>
    </location>
</feature>
<evidence type="ECO:0000259" key="11">
    <source>
        <dbReference type="PROSITE" id="PS50109"/>
    </source>
</evidence>
<dbReference type="InterPro" id="IPR010559">
    <property type="entry name" value="Sig_transdc_His_kin_internal"/>
</dbReference>
<dbReference type="Proteomes" id="UP000676601">
    <property type="component" value="Unassembled WGS sequence"/>
</dbReference>
<dbReference type="InterPro" id="IPR004358">
    <property type="entry name" value="Sig_transdc_His_kin-like_C"/>
</dbReference>
<keyword evidence="10" id="KW-0472">Membrane</keyword>
<sequence>MVKKIIIFITYLALMLGVRWFWWDTFGTDEQPKVVQGTLDLRGHPMEDKHSLLLNGDWEFYPDRLISDSRQADETDQERRMIYVPGDWSPAWQDKGGSSFGYGTYRLRILVDEQPDERYKLWIKEIKASSTVIVNGNIVGEAGKPAASAKAYIPVIQSFAKDAAPNEQNVIDIFVQSANYHDPTSGGIIESMRFGTQAAIDFEWWYSIVFQVVVFTILLLHALYAGIMFLINPREKLLLAFVFLLIFAGLTVVSDHEYVLMSWFPLNYTWMLKIRLLSYLGVPFCMLLMGRGFTGQVRRGPVFLTYLSVSALYWIFILAAPANLVHITRTHHVFGWLYLIPSIWFFALIGKMVYQKRKDAFIILLAATSVISNIVWGFVNFDWNFTPIYYPVDILAGVVGFSVYWFKRYFRNAAENARLNAELRRADERKDQFLANTSHELRTPLHGIINIAQSVLSREGRSLSEASQQNMELLVTISRRMSQLLNDLLDAVMLKDQRIVLRREALQVESVVSGVVSMLAHMTDGKPVQVVLSIPDQLPPVDADEQRLTQIVFNLLHNAIKFTDEGVIEISAEVKEEAVVIHVADSGRGLEQSALERIFLPYEQAEDEDDHGGIGLGLSICKQLVELHGGRLTAESAPGQGAVFSFTLPKAVGWLQADLENENSAGGRTEPELDLEDAPLDPLHITEAAVSMETFYAGHGGGSLDESISGGIKILVVEDDPVNLRVLAGIFAEEPYEIQTALSAKEALLQLSSSTWDLLISDVMMPHTSGYELTRIVRERYNSFELPILLLTARSRPEDIYAGFMAGANDYVAKPVDALELKYRVRSLATLKKSAKERLRLEAAYLQAQIQPHFLFNTINSIMALSDIDLDQMRELADAFTSYLRISIDFINSEEAVPLSHELELVRAYLYIEKARFGPRLAVIWDIDPQLSLFIPPLTVQPLVENAVKHGLLSRIQGGTVQIIIRREEDGTRFEVRDNGKGMTPEEVQNLLQPHSASEPSSGGIGLKNTNRRLLQRYGRGLQIESQLGQGTVMSFVIPSQGSGDPREFEPPQSIE</sequence>
<dbReference type="SUPFAM" id="SSF49785">
    <property type="entry name" value="Galactose-binding domain-like"/>
    <property type="match status" value="1"/>
</dbReference>
<dbReference type="Gene3D" id="2.60.120.260">
    <property type="entry name" value="Galactose-binding domain-like"/>
    <property type="match status" value="1"/>
</dbReference>
<dbReference type="CDD" id="cd17574">
    <property type="entry name" value="REC_OmpR"/>
    <property type="match status" value="1"/>
</dbReference>